<organism evidence="2 3">
    <name type="scientific">Sulfurimonas xiamenensis</name>
    <dbReference type="NCBI Taxonomy" id="2590021"/>
    <lineage>
        <taxon>Bacteria</taxon>
        <taxon>Pseudomonadati</taxon>
        <taxon>Campylobacterota</taxon>
        <taxon>Epsilonproteobacteria</taxon>
        <taxon>Campylobacterales</taxon>
        <taxon>Sulfurimonadaceae</taxon>
        <taxon>Sulfurimonas</taxon>
    </lineage>
</organism>
<gene>
    <name evidence="2" type="ORF">FJR47_02700</name>
</gene>
<protein>
    <submittedName>
        <fullName evidence="2">Uncharacterized protein</fullName>
    </submittedName>
</protein>
<feature type="chain" id="PRO_5042524280" evidence="1">
    <location>
        <begin position="19"/>
        <end position="92"/>
    </location>
</feature>
<accession>A0AAJ4A325</accession>
<feature type="signal peptide" evidence="1">
    <location>
        <begin position="1"/>
        <end position="18"/>
    </location>
</feature>
<dbReference type="KEGG" id="suln:FJR47_02700"/>
<evidence type="ECO:0000313" key="3">
    <source>
        <dbReference type="Proteomes" id="UP000326061"/>
    </source>
</evidence>
<proteinExistence type="predicted"/>
<dbReference type="EMBL" id="CP041166">
    <property type="protein sequence ID" value="QFR42875.1"/>
    <property type="molecule type" value="Genomic_DNA"/>
</dbReference>
<evidence type="ECO:0000256" key="1">
    <source>
        <dbReference type="SAM" id="SignalP"/>
    </source>
</evidence>
<keyword evidence="3" id="KW-1185">Reference proteome</keyword>
<sequence length="92" mass="10212">MVSRILFSLLLVFGQLGADCVYGAKDKTNFVVLDSNSIVLKGGYGSDILIKTYCYIYSSSDVQILKDDFCDYESAIMYIDGEVCDANQVKKI</sequence>
<evidence type="ECO:0000313" key="2">
    <source>
        <dbReference type="EMBL" id="QFR42875.1"/>
    </source>
</evidence>
<dbReference type="RefSeq" id="WP_152298938.1">
    <property type="nucleotide sequence ID" value="NZ_CP041166.1"/>
</dbReference>
<dbReference type="Proteomes" id="UP000326061">
    <property type="component" value="Chromosome"/>
</dbReference>
<reference evidence="3" key="1">
    <citation type="submission" date="2019-06" db="EMBL/GenBank/DDBJ databases">
        <title>Sulfurimonas gotlandica sp. nov., a chemoautotrophic and psychrotolerant epsilonproteobacterium isolated from a pelagic redoxcline, and an emended description of the genus Sulfurimonas.</title>
        <authorList>
            <person name="Wang S."/>
            <person name="Jiang L."/>
            <person name="Shao Z."/>
        </authorList>
    </citation>
    <scope>NUCLEOTIDE SEQUENCE [LARGE SCALE GENOMIC DNA]</scope>
    <source>
        <strain evidence="3">1-1N</strain>
    </source>
</reference>
<keyword evidence="1" id="KW-0732">Signal</keyword>
<dbReference type="AlphaFoldDB" id="A0AAJ4A325"/>
<name>A0AAJ4A325_9BACT</name>